<organism evidence="1 2">
    <name type="scientific">Salinibacter ruber</name>
    <dbReference type="NCBI Taxonomy" id="146919"/>
    <lineage>
        <taxon>Bacteria</taxon>
        <taxon>Pseudomonadati</taxon>
        <taxon>Rhodothermota</taxon>
        <taxon>Rhodothermia</taxon>
        <taxon>Rhodothermales</taxon>
        <taxon>Salinibacteraceae</taxon>
        <taxon>Salinibacter</taxon>
    </lineage>
</organism>
<evidence type="ECO:0000313" key="2">
    <source>
        <dbReference type="Proteomes" id="UP001155057"/>
    </source>
</evidence>
<comment type="caution">
    <text evidence="1">The sequence shown here is derived from an EMBL/GenBank/DDBJ whole genome shotgun (WGS) entry which is preliminary data.</text>
</comment>
<reference evidence="1" key="1">
    <citation type="submission" date="2022-08" db="EMBL/GenBank/DDBJ databases">
        <title>Genomic Encyclopedia of Type Strains, Phase V (KMG-V): Genome sequencing to study the core and pangenomes of soil and plant-associated prokaryotes.</title>
        <authorList>
            <person name="Whitman W."/>
        </authorList>
    </citation>
    <scope>NUCLEOTIDE SEQUENCE</scope>
    <source>
        <strain evidence="1">SP3049</strain>
    </source>
</reference>
<protein>
    <submittedName>
        <fullName evidence="1">Uncharacterized protein</fullName>
    </submittedName>
</protein>
<name>A0A9X2TAC4_9BACT</name>
<proteinExistence type="predicted"/>
<dbReference type="AlphaFoldDB" id="A0A9X2TAC4"/>
<sequence>MIFLIGIRLRKGPVHVQPETVISLSCSLISPNHSVRSRSVTGEESVGSDIPYLPRLIVDFLQFVRSCDNKMVKDAAADPAILPAQK</sequence>
<dbReference type="Proteomes" id="UP001155057">
    <property type="component" value="Unassembled WGS sequence"/>
</dbReference>
<accession>A0A9X2TAC4</accession>
<gene>
    <name evidence="1" type="ORF">GGP61_003080</name>
</gene>
<evidence type="ECO:0000313" key="1">
    <source>
        <dbReference type="EMBL" id="MCS3711447.1"/>
    </source>
</evidence>
<dbReference type="EMBL" id="JANUAE010000014">
    <property type="protein sequence ID" value="MCS3711447.1"/>
    <property type="molecule type" value="Genomic_DNA"/>
</dbReference>